<feature type="region of interest" description="Disordered" evidence="1">
    <location>
        <begin position="1"/>
        <end position="73"/>
    </location>
</feature>
<comment type="caution">
    <text evidence="2">The sequence shown here is derived from an EMBL/GenBank/DDBJ whole genome shotgun (WGS) entry which is preliminary data.</text>
</comment>
<feature type="compositionally biased region" description="Basic residues" evidence="1">
    <location>
        <begin position="599"/>
        <end position="612"/>
    </location>
</feature>
<feature type="compositionally biased region" description="Acidic residues" evidence="1">
    <location>
        <begin position="38"/>
        <end position="52"/>
    </location>
</feature>
<gene>
    <name evidence="2" type="ORF">TrVE_jg12792</name>
</gene>
<keyword evidence="3" id="KW-1185">Reference proteome</keyword>
<evidence type="ECO:0000256" key="1">
    <source>
        <dbReference type="SAM" id="MobiDB-lite"/>
    </source>
</evidence>
<proteinExistence type="predicted"/>
<dbReference type="Proteomes" id="UP001165160">
    <property type="component" value="Unassembled WGS sequence"/>
</dbReference>
<sequence>MSVSSRMSSGDDFLASSESNLDEHQRADDELLSAVGGLEDDADSDDDDNDDDNSYKNNPINAQESDDSDDDLISKPFKDLTLLNKTLDPSTDFSTWSKERNVALIDQLLSIADPVLTDGMLNFLNSDGVLDLLLDNILLKGQDRMNENTDPDIISKSYKVLNILAPQQHLTSQNGMHGSSSQALPQSNRVLLTENANVILKKVTEGFKNDSGGNFYHLAAVVAYYLEHLPEIFLGVAGKNAASVRRYLGPIFECLGKNAVGELILKLILLQTPLTWKYRLTLSDTKVLLTLTQTACRNKDEDSFRVIKDLISKLRVDSGGEILLNPLGYCEVVETLVECGSGGMNVVNYIMEMMEGDEVGIPQGQFGGEVRVDNQLSKLRPHIANMVQAVKDKVIEQVLAEPASPLPPVKHTSGPPITPFTSSRLEAVELLARIVKLKGGEVKPEVWLKMGEWYFTYSENDLFHLHFYNLLHTTLLSAPDSLKPLMKDGKFITEAVKRYEAEGPFNRGSCLRCLNAVRLKIEGDPPSTFLRQYLSSHDQWKSFLPKLVAQTISNLQPGNGISVPGESGFGVEENVGLGSEFARDMGFEGEAYVAEEGAKRKRKKKKKKKKKGGGNESSGTEESTEESEDGGEDEE</sequence>
<accession>A0A9W7CGA9</accession>
<dbReference type="EMBL" id="BRXX01000340">
    <property type="protein sequence ID" value="GMI06022.1"/>
    <property type="molecule type" value="Genomic_DNA"/>
</dbReference>
<feature type="compositionally biased region" description="Acidic residues" evidence="1">
    <location>
        <begin position="622"/>
        <end position="635"/>
    </location>
</feature>
<feature type="region of interest" description="Disordered" evidence="1">
    <location>
        <begin position="592"/>
        <end position="635"/>
    </location>
</feature>
<evidence type="ECO:0000313" key="3">
    <source>
        <dbReference type="Proteomes" id="UP001165160"/>
    </source>
</evidence>
<organism evidence="2 3">
    <name type="scientific">Triparma verrucosa</name>
    <dbReference type="NCBI Taxonomy" id="1606542"/>
    <lineage>
        <taxon>Eukaryota</taxon>
        <taxon>Sar</taxon>
        <taxon>Stramenopiles</taxon>
        <taxon>Ochrophyta</taxon>
        <taxon>Bolidophyceae</taxon>
        <taxon>Parmales</taxon>
        <taxon>Triparmaceae</taxon>
        <taxon>Triparma</taxon>
    </lineage>
</organism>
<protein>
    <submittedName>
        <fullName evidence="2">Uncharacterized protein</fullName>
    </submittedName>
</protein>
<dbReference type="AlphaFoldDB" id="A0A9W7CGA9"/>
<reference evidence="3" key="1">
    <citation type="journal article" date="2023" name="Commun. Biol.">
        <title>Genome analysis of Parmales, the sister group of diatoms, reveals the evolutionary specialization of diatoms from phago-mixotrophs to photoautotrophs.</title>
        <authorList>
            <person name="Ban H."/>
            <person name="Sato S."/>
            <person name="Yoshikawa S."/>
            <person name="Yamada K."/>
            <person name="Nakamura Y."/>
            <person name="Ichinomiya M."/>
            <person name="Sato N."/>
            <person name="Blanc-Mathieu R."/>
            <person name="Endo H."/>
            <person name="Kuwata A."/>
            <person name="Ogata H."/>
        </authorList>
    </citation>
    <scope>NUCLEOTIDE SEQUENCE [LARGE SCALE GENOMIC DNA]</scope>
    <source>
        <strain evidence="3">NIES 3699</strain>
    </source>
</reference>
<evidence type="ECO:0000313" key="2">
    <source>
        <dbReference type="EMBL" id="GMI06022.1"/>
    </source>
</evidence>
<name>A0A9W7CGA9_9STRA</name>